<reference evidence="1 2" key="1">
    <citation type="submission" date="2021-06" db="EMBL/GenBank/DDBJ databases">
        <authorList>
            <person name="Lee D.H."/>
        </authorList>
    </citation>
    <scope>NUCLEOTIDE SEQUENCE [LARGE SCALE GENOMIC DNA]</scope>
    <source>
        <strain evidence="1 2">MMS21-HV4-11</strain>
    </source>
</reference>
<name>A0ABS6IP48_9HYPH</name>
<evidence type="ECO:0008006" key="3">
    <source>
        <dbReference type="Google" id="ProtNLM"/>
    </source>
</evidence>
<dbReference type="Proteomes" id="UP000727907">
    <property type="component" value="Unassembled WGS sequence"/>
</dbReference>
<evidence type="ECO:0000313" key="1">
    <source>
        <dbReference type="EMBL" id="MBU8875780.1"/>
    </source>
</evidence>
<sequence length="125" mass="13982">MPFKLDIFPPDRMVVAVARGEITLADLMMLVKELIDSGTLPYRKIIDITSATSALGKEELESIAERLRTAPLQRPRGPLAIVADGNRGELGRLFMSLTSDERPVQVFRSIHEARRWLLANSKIVL</sequence>
<dbReference type="EMBL" id="JAHOPB010000002">
    <property type="protein sequence ID" value="MBU8875780.1"/>
    <property type="molecule type" value="Genomic_DNA"/>
</dbReference>
<accession>A0ABS6IP48</accession>
<keyword evidence="2" id="KW-1185">Reference proteome</keyword>
<protein>
    <recommendedName>
        <fullName evidence="3">STAS/SEC14 domain-containing protein</fullName>
    </recommendedName>
</protein>
<dbReference type="RefSeq" id="WP_216964096.1">
    <property type="nucleotide sequence ID" value="NZ_JAHOPB010000002.1"/>
</dbReference>
<evidence type="ECO:0000313" key="2">
    <source>
        <dbReference type="Proteomes" id="UP000727907"/>
    </source>
</evidence>
<organism evidence="1 2">
    <name type="scientific">Reyranella humidisoli</name>
    <dbReference type="NCBI Taxonomy" id="2849149"/>
    <lineage>
        <taxon>Bacteria</taxon>
        <taxon>Pseudomonadati</taxon>
        <taxon>Pseudomonadota</taxon>
        <taxon>Alphaproteobacteria</taxon>
        <taxon>Hyphomicrobiales</taxon>
        <taxon>Reyranellaceae</taxon>
        <taxon>Reyranella</taxon>
    </lineage>
</organism>
<comment type="caution">
    <text evidence="1">The sequence shown here is derived from an EMBL/GenBank/DDBJ whole genome shotgun (WGS) entry which is preliminary data.</text>
</comment>
<proteinExistence type="predicted"/>
<gene>
    <name evidence="1" type="ORF">KQ910_18545</name>
</gene>